<keyword evidence="8" id="KW-1185">Reference proteome</keyword>
<dbReference type="Pfam" id="PF01027">
    <property type="entry name" value="Bax1-I"/>
    <property type="match status" value="1"/>
</dbReference>
<feature type="transmembrane region" description="Helical" evidence="6">
    <location>
        <begin position="86"/>
        <end position="105"/>
    </location>
</feature>
<name>A0A7X2PD57_9SPIO</name>
<reference evidence="7 8" key="1">
    <citation type="submission" date="2019-08" db="EMBL/GenBank/DDBJ databases">
        <title>In-depth cultivation of the pig gut microbiome towards novel bacterial diversity and tailored functional studies.</title>
        <authorList>
            <person name="Wylensek D."/>
            <person name="Hitch T.C.A."/>
            <person name="Clavel T."/>
        </authorList>
    </citation>
    <scope>NUCLEOTIDE SEQUENCE [LARGE SCALE GENOMIC DNA]</scope>
    <source>
        <strain evidence="7 8">NM-380-WT-3C1</strain>
    </source>
</reference>
<keyword evidence="4 6" id="KW-1133">Transmembrane helix</keyword>
<gene>
    <name evidence="7" type="ORF">FYJ80_07230</name>
</gene>
<sequence length="236" mass="26466">MTEKNLSVLSNVQERENVLLKNVYGYMSIGLILTALFSYLISQSASAIRFIYSNPFVTVACVVAELALVFFLSARLERMRTRTAQICFIAYSILTGVTLSSVFLVYTGASIAKAFISTALMFCLLTVYANVTKRNIASWSTYLMMGLFGIIIASTINLFFGFKSVDLLISILGIIIFMGLTIYDTKRVVDMNNEYGSQMTEDEFTKIGIIGALNLYLDFLNIFLYLLRLFASSRRD</sequence>
<comment type="caution">
    <text evidence="7">The sequence shown here is derived from an EMBL/GenBank/DDBJ whole genome shotgun (WGS) entry which is preliminary data.</text>
</comment>
<dbReference type="Proteomes" id="UP000460549">
    <property type="component" value="Unassembled WGS sequence"/>
</dbReference>
<feature type="transmembrane region" description="Helical" evidence="6">
    <location>
        <begin position="111"/>
        <end position="129"/>
    </location>
</feature>
<feature type="transmembrane region" description="Helical" evidence="6">
    <location>
        <begin position="167"/>
        <end position="183"/>
    </location>
</feature>
<accession>A0A7X2PD57</accession>
<evidence type="ECO:0000256" key="1">
    <source>
        <dbReference type="ARBA" id="ARBA00004141"/>
    </source>
</evidence>
<dbReference type="PANTHER" id="PTHR23291">
    <property type="entry name" value="BAX INHIBITOR-RELATED"/>
    <property type="match status" value="1"/>
</dbReference>
<evidence type="ECO:0000256" key="3">
    <source>
        <dbReference type="ARBA" id="ARBA00022692"/>
    </source>
</evidence>
<evidence type="ECO:0000256" key="4">
    <source>
        <dbReference type="ARBA" id="ARBA00022989"/>
    </source>
</evidence>
<dbReference type="GO" id="GO:0005886">
    <property type="term" value="C:plasma membrane"/>
    <property type="evidence" value="ECO:0007669"/>
    <property type="project" value="TreeGrafter"/>
</dbReference>
<evidence type="ECO:0000313" key="8">
    <source>
        <dbReference type="Proteomes" id="UP000460549"/>
    </source>
</evidence>
<comment type="similarity">
    <text evidence="2 6">Belongs to the BI1 family.</text>
</comment>
<protein>
    <submittedName>
        <fullName evidence="7">Bax inhibitor-1/YccA family protein</fullName>
    </submittedName>
</protein>
<dbReference type="InterPro" id="IPR006214">
    <property type="entry name" value="Bax_inhibitor_1-related"/>
</dbReference>
<organism evidence="7 8">
    <name type="scientific">Bullifex porci</name>
    <dbReference type="NCBI Taxonomy" id="2606638"/>
    <lineage>
        <taxon>Bacteria</taxon>
        <taxon>Pseudomonadati</taxon>
        <taxon>Spirochaetota</taxon>
        <taxon>Spirochaetia</taxon>
        <taxon>Spirochaetales</taxon>
        <taxon>Spirochaetaceae</taxon>
        <taxon>Bullifex</taxon>
    </lineage>
</organism>
<dbReference type="AlphaFoldDB" id="A0A7X2PD57"/>
<keyword evidence="5 6" id="KW-0472">Membrane</keyword>
<evidence type="ECO:0000313" key="7">
    <source>
        <dbReference type="EMBL" id="MSU06572.1"/>
    </source>
</evidence>
<dbReference type="RefSeq" id="WP_154425544.1">
    <property type="nucleotide sequence ID" value="NZ_JAQYGB010000013.1"/>
</dbReference>
<proteinExistence type="inferred from homology"/>
<feature type="transmembrane region" description="Helical" evidence="6">
    <location>
        <begin position="53"/>
        <end position="74"/>
    </location>
</feature>
<feature type="transmembrane region" description="Helical" evidence="6">
    <location>
        <begin position="204"/>
        <end position="227"/>
    </location>
</feature>
<feature type="transmembrane region" description="Helical" evidence="6">
    <location>
        <begin position="141"/>
        <end position="161"/>
    </location>
</feature>
<dbReference type="CDD" id="cd10432">
    <property type="entry name" value="BI-1-like_bacterial"/>
    <property type="match status" value="1"/>
</dbReference>
<evidence type="ECO:0000256" key="5">
    <source>
        <dbReference type="ARBA" id="ARBA00023136"/>
    </source>
</evidence>
<evidence type="ECO:0000256" key="6">
    <source>
        <dbReference type="RuleBase" id="RU004379"/>
    </source>
</evidence>
<evidence type="ECO:0000256" key="2">
    <source>
        <dbReference type="ARBA" id="ARBA00010350"/>
    </source>
</evidence>
<dbReference type="EMBL" id="VUNN01000013">
    <property type="protein sequence ID" value="MSU06572.1"/>
    <property type="molecule type" value="Genomic_DNA"/>
</dbReference>
<comment type="subcellular location">
    <subcellularLocation>
        <location evidence="1">Membrane</location>
        <topology evidence="1">Multi-pass membrane protein</topology>
    </subcellularLocation>
</comment>
<feature type="transmembrane region" description="Helical" evidence="6">
    <location>
        <begin position="23"/>
        <end position="41"/>
    </location>
</feature>
<dbReference type="PANTHER" id="PTHR23291:SF50">
    <property type="entry name" value="PROTEIN LIFEGUARD 4"/>
    <property type="match status" value="1"/>
</dbReference>
<keyword evidence="3 6" id="KW-0812">Transmembrane</keyword>